<dbReference type="PROSITE" id="PS50089">
    <property type="entry name" value="ZF_RING_2"/>
    <property type="match status" value="1"/>
</dbReference>
<evidence type="ECO:0000256" key="5">
    <source>
        <dbReference type="ARBA" id="ARBA00022679"/>
    </source>
</evidence>
<feature type="coiled-coil region" evidence="15">
    <location>
        <begin position="25"/>
        <end position="117"/>
    </location>
</feature>
<dbReference type="InterPro" id="IPR017907">
    <property type="entry name" value="Znf_RING_CS"/>
</dbReference>
<dbReference type="Pfam" id="PF00097">
    <property type="entry name" value="zf-C3HC4"/>
    <property type="match status" value="1"/>
</dbReference>
<comment type="subcellular location">
    <subcellularLocation>
        <location evidence="2 14">Nucleus</location>
    </subcellularLocation>
</comment>
<comment type="pathway">
    <text evidence="3 14">Protein modification; protein ubiquitination.</text>
</comment>
<dbReference type="InterPro" id="IPR018957">
    <property type="entry name" value="Znf_C3HC4_RING-type"/>
</dbReference>
<dbReference type="InterPro" id="IPR013956">
    <property type="entry name" value="E3_ubiquit_lig_Bre1"/>
</dbReference>
<keyword evidence="5 14" id="KW-0808">Transferase</keyword>
<dbReference type="EMBL" id="DS469827">
    <property type="protein sequence ID" value="EDO32394.1"/>
    <property type="molecule type" value="Genomic_DNA"/>
</dbReference>
<dbReference type="GO" id="GO:0061630">
    <property type="term" value="F:ubiquitin protein ligase activity"/>
    <property type="evidence" value="ECO:0007669"/>
    <property type="project" value="UniProtKB-EC"/>
</dbReference>
<dbReference type="InterPro" id="IPR013083">
    <property type="entry name" value="Znf_RING/FYVE/PHD"/>
</dbReference>
<evidence type="ECO:0000256" key="14">
    <source>
        <dbReference type="RuleBase" id="RU365038"/>
    </source>
</evidence>
<keyword evidence="6 14" id="KW-0479">Metal-binding</keyword>
<keyword evidence="8 14" id="KW-0833">Ubl conjugation pathway</keyword>
<comment type="catalytic activity">
    <reaction evidence="1 14">
        <text>S-ubiquitinyl-[E2 ubiquitin-conjugating enzyme]-L-cysteine + [acceptor protein]-L-lysine = [E2 ubiquitin-conjugating enzyme]-L-cysteine + N(6)-ubiquitinyl-[acceptor protein]-L-lysine.</text>
        <dbReference type="EC" id="2.3.2.27"/>
    </reaction>
</comment>
<dbReference type="GO" id="GO:0006325">
    <property type="term" value="P:chromatin organization"/>
    <property type="evidence" value="ECO:0007669"/>
    <property type="project" value="UniProtKB-KW"/>
</dbReference>
<organism evidence="17 18">
    <name type="scientific">Nematostella vectensis</name>
    <name type="common">Starlet sea anemone</name>
    <dbReference type="NCBI Taxonomy" id="45351"/>
    <lineage>
        <taxon>Eukaryota</taxon>
        <taxon>Metazoa</taxon>
        <taxon>Cnidaria</taxon>
        <taxon>Anthozoa</taxon>
        <taxon>Hexacorallia</taxon>
        <taxon>Actiniaria</taxon>
        <taxon>Edwardsiidae</taxon>
        <taxon>Nematostella</taxon>
    </lineage>
</organism>
<evidence type="ECO:0000256" key="6">
    <source>
        <dbReference type="ARBA" id="ARBA00022723"/>
    </source>
</evidence>
<dbReference type="GO" id="GO:0008270">
    <property type="term" value="F:zinc ion binding"/>
    <property type="evidence" value="ECO:0007669"/>
    <property type="project" value="UniProtKB-KW"/>
</dbReference>
<evidence type="ECO:0000256" key="4">
    <source>
        <dbReference type="ARBA" id="ARBA00005555"/>
    </source>
</evidence>
<evidence type="ECO:0000256" key="8">
    <source>
        <dbReference type="ARBA" id="ARBA00022786"/>
    </source>
</evidence>
<dbReference type="HOGENOM" id="CLU_066092_0_0_1"/>
<protein>
    <recommendedName>
        <fullName evidence="14">E3 ubiquitin protein ligase</fullName>
        <ecNumber evidence="14">2.3.2.27</ecNumber>
    </recommendedName>
</protein>
<keyword evidence="11 14" id="KW-0175">Coiled coil</keyword>
<keyword evidence="9 14" id="KW-0862">Zinc</keyword>
<evidence type="ECO:0000259" key="16">
    <source>
        <dbReference type="PROSITE" id="PS50089"/>
    </source>
</evidence>
<dbReference type="InParanoid" id="A7SV65"/>
<evidence type="ECO:0000256" key="10">
    <source>
        <dbReference type="ARBA" id="ARBA00022853"/>
    </source>
</evidence>
<dbReference type="Proteomes" id="UP000001593">
    <property type="component" value="Unassembled WGS sequence"/>
</dbReference>
<dbReference type="PROSITE" id="PS00518">
    <property type="entry name" value="ZF_RING_1"/>
    <property type="match status" value="1"/>
</dbReference>
<dbReference type="SUPFAM" id="SSF57850">
    <property type="entry name" value="RING/U-box"/>
    <property type="match status" value="1"/>
</dbReference>
<dbReference type="GO" id="GO:0016567">
    <property type="term" value="P:protein ubiquitination"/>
    <property type="evidence" value="ECO:0007669"/>
    <property type="project" value="UniProtKB-UniRule"/>
</dbReference>
<evidence type="ECO:0000313" key="17">
    <source>
        <dbReference type="EMBL" id="EDO32394.1"/>
    </source>
</evidence>
<feature type="coiled-coil region" evidence="15">
    <location>
        <begin position="152"/>
        <end position="257"/>
    </location>
</feature>
<dbReference type="EC" id="2.3.2.27" evidence="14"/>
<keyword evidence="10 14" id="KW-0156">Chromatin regulator</keyword>
<keyword evidence="7 13" id="KW-0863">Zinc-finger</keyword>
<evidence type="ECO:0000256" key="1">
    <source>
        <dbReference type="ARBA" id="ARBA00000900"/>
    </source>
</evidence>
<dbReference type="AlphaFoldDB" id="A7SV65"/>
<evidence type="ECO:0000256" key="7">
    <source>
        <dbReference type="ARBA" id="ARBA00022771"/>
    </source>
</evidence>
<dbReference type="Gene3D" id="3.30.40.10">
    <property type="entry name" value="Zinc/RING finger domain, C3HC4 (zinc finger)"/>
    <property type="match status" value="1"/>
</dbReference>
<name>A7SV65_NEMVE</name>
<dbReference type="GO" id="GO:0005634">
    <property type="term" value="C:nucleus"/>
    <property type="evidence" value="ECO:0007669"/>
    <property type="project" value="UniProtKB-SubCell"/>
</dbReference>
<proteinExistence type="inferred from homology"/>
<evidence type="ECO:0000256" key="2">
    <source>
        <dbReference type="ARBA" id="ARBA00004123"/>
    </source>
</evidence>
<evidence type="ECO:0000256" key="9">
    <source>
        <dbReference type="ARBA" id="ARBA00022833"/>
    </source>
</evidence>
<keyword evidence="12 14" id="KW-0539">Nucleus</keyword>
<sequence>MKLLLDVYKGAAKDLRDKVELLASEKALKEEIDSIKTRVEGLEQELEKHKGAMADEEAIRRLKMAEETIENLQKNLAATKQEEAALLAEMEFTGQEYEEMQEQNVRLLQQLREKDDANLKLMSERIKSNQIQKQIREEKDVLADHVTSLNGYREAQCQLVKKQEERERALQNAVTAMEKELNLRQQTMDLHKRKAVESAQNAQDLKIRLDALQQQLQEAQDGLNEKTRCVEEEAFRAKRVQEECVSLKRKLEKQKKIDLYGAADEVLLEEVRQYKARLTCPCCNTRKKDAILTKCFHVFCYECLKTRYDTRQRKCPNLSATRPLVPTTSTKCTYDR</sequence>
<evidence type="ECO:0000256" key="11">
    <source>
        <dbReference type="ARBA" id="ARBA00023054"/>
    </source>
</evidence>
<evidence type="ECO:0000256" key="15">
    <source>
        <dbReference type="SAM" id="Coils"/>
    </source>
</evidence>
<dbReference type="OMA" id="CINCEND"/>
<accession>A7SV65</accession>
<dbReference type="UniPathway" id="UPA00143"/>
<dbReference type="PANTHER" id="PTHR23163">
    <property type="entry name" value="RING FINGER PROTEIN-RELATED"/>
    <property type="match status" value="1"/>
</dbReference>
<dbReference type="PhylomeDB" id="A7SV65"/>
<evidence type="ECO:0000313" key="18">
    <source>
        <dbReference type="Proteomes" id="UP000001593"/>
    </source>
</evidence>
<evidence type="ECO:0000256" key="3">
    <source>
        <dbReference type="ARBA" id="ARBA00004906"/>
    </source>
</evidence>
<gene>
    <name evidence="17" type="ORF">NEMVEDRAFT_v1g247601</name>
</gene>
<dbReference type="eggNOG" id="KOG0978">
    <property type="taxonomic scope" value="Eukaryota"/>
</dbReference>
<dbReference type="InterPro" id="IPR001841">
    <property type="entry name" value="Znf_RING"/>
</dbReference>
<dbReference type="STRING" id="45351.A7SV65"/>
<dbReference type="PANTHER" id="PTHR23163:SF0">
    <property type="entry name" value="E3 UBIQUITIN-PROTEIN LIGASE BRE1"/>
    <property type="match status" value="1"/>
</dbReference>
<keyword evidence="18" id="KW-1185">Reference proteome</keyword>
<comment type="similarity">
    <text evidence="4 14">Belongs to the BRE1 family.</text>
</comment>
<reference evidence="17 18" key="1">
    <citation type="journal article" date="2007" name="Science">
        <title>Sea anemone genome reveals ancestral eumetazoan gene repertoire and genomic organization.</title>
        <authorList>
            <person name="Putnam N.H."/>
            <person name="Srivastava M."/>
            <person name="Hellsten U."/>
            <person name="Dirks B."/>
            <person name="Chapman J."/>
            <person name="Salamov A."/>
            <person name="Terry A."/>
            <person name="Shapiro H."/>
            <person name="Lindquist E."/>
            <person name="Kapitonov V.V."/>
            <person name="Jurka J."/>
            <person name="Genikhovich G."/>
            <person name="Grigoriev I.V."/>
            <person name="Lucas S.M."/>
            <person name="Steele R.E."/>
            <person name="Finnerty J.R."/>
            <person name="Technau U."/>
            <person name="Martindale M.Q."/>
            <person name="Rokhsar D.S."/>
        </authorList>
    </citation>
    <scope>NUCLEOTIDE SEQUENCE [LARGE SCALE GENOMIC DNA]</scope>
    <source>
        <strain evidence="18">CH2 X CH6</strain>
    </source>
</reference>
<evidence type="ECO:0000256" key="12">
    <source>
        <dbReference type="ARBA" id="ARBA00023242"/>
    </source>
</evidence>
<evidence type="ECO:0000256" key="13">
    <source>
        <dbReference type="PROSITE-ProRule" id="PRU00175"/>
    </source>
</evidence>
<feature type="domain" description="RING-type" evidence="16">
    <location>
        <begin position="280"/>
        <end position="316"/>
    </location>
</feature>